<dbReference type="InterPro" id="IPR037058">
    <property type="entry name" value="Falgellar_hook_FlgE_sf"/>
</dbReference>
<dbReference type="InterPro" id="IPR011491">
    <property type="entry name" value="FlgE_D2"/>
</dbReference>
<dbReference type="InterPro" id="IPR010930">
    <property type="entry name" value="Flg_bb/hook_C_dom"/>
</dbReference>
<proteinExistence type="inferred from homology"/>
<name>A0A1H9BZR8_9RHOB</name>
<evidence type="ECO:0000259" key="7">
    <source>
        <dbReference type="Pfam" id="PF06429"/>
    </source>
</evidence>
<feature type="domain" description="Flagellar basal body rod protein N-terminal" evidence="6">
    <location>
        <begin position="14"/>
        <end position="44"/>
    </location>
</feature>
<comment type="subcellular location">
    <subcellularLocation>
        <location evidence="1 5">Bacterial flagellum basal body</location>
    </subcellularLocation>
</comment>
<evidence type="ECO:0000256" key="5">
    <source>
        <dbReference type="RuleBase" id="RU362116"/>
    </source>
</evidence>
<organism evidence="9 10">
    <name type="scientific">Thalassovita taeanensis</name>
    <dbReference type="NCBI Taxonomy" id="657014"/>
    <lineage>
        <taxon>Bacteria</taxon>
        <taxon>Pseudomonadati</taxon>
        <taxon>Pseudomonadota</taxon>
        <taxon>Alphaproteobacteria</taxon>
        <taxon>Rhodobacterales</taxon>
        <taxon>Roseobacteraceae</taxon>
        <taxon>Thalassovita</taxon>
    </lineage>
</organism>
<dbReference type="Pfam" id="PF00460">
    <property type="entry name" value="Flg_bb_rod"/>
    <property type="match status" value="1"/>
</dbReference>
<evidence type="ECO:0000259" key="6">
    <source>
        <dbReference type="Pfam" id="PF00460"/>
    </source>
</evidence>
<dbReference type="STRING" id="657014.SAMN04488092_10362"/>
<dbReference type="PROSITE" id="PS00588">
    <property type="entry name" value="FLAGELLA_BB_ROD"/>
    <property type="match status" value="1"/>
</dbReference>
<evidence type="ECO:0000256" key="3">
    <source>
        <dbReference type="ARBA" id="ARBA00019015"/>
    </source>
</evidence>
<dbReference type="Pfam" id="PF06429">
    <property type="entry name" value="Flg_bbr_C"/>
    <property type="match status" value="1"/>
</dbReference>
<evidence type="ECO:0000256" key="1">
    <source>
        <dbReference type="ARBA" id="ARBA00004117"/>
    </source>
</evidence>
<dbReference type="InterPro" id="IPR019776">
    <property type="entry name" value="Flagellar_basal_body_rod_CS"/>
</dbReference>
<dbReference type="GO" id="GO:0005829">
    <property type="term" value="C:cytosol"/>
    <property type="evidence" value="ECO:0007669"/>
    <property type="project" value="TreeGrafter"/>
</dbReference>
<dbReference type="Gene3D" id="2.60.98.20">
    <property type="entry name" value="Flagellar hook protein FlgE"/>
    <property type="match status" value="1"/>
</dbReference>
<gene>
    <name evidence="9" type="ORF">SAMN04488092_10362</name>
</gene>
<comment type="similarity">
    <text evidence="2 5">Belongs to the flagella basal body rod proteins family.</text>
</comment>
<keyword evidence="10" id="KW-1185">Reference proteome</keyword>
<feature type="domain" description="Flagellar basal-body/hook protein C-terminal" evidence="7">
    <location>
        <begin position="396"/>
        <end position="439"/>
    </location>
</feature>
<evidence type="ECO:0000256" key="4">
    <source>
        <dbReference type="ARBA" id="ARBA00023143"/>
    </source>
</evidence>
<dbReference type="GO" id="GO:0009425">
    <property type="term" value="C:bacterial-type flagellum basal body"/>
    <property type="evidence" value="ECO:0007669"/>
    <property type="project" value="UniProtKB-SubCell"/>
</dbReference>
<dbReference type="PANTHER" id="PTHR30435:SF1">
    <property type="entry name" value="FLAGELLAR HOOK PROTEIN FLGE"/>
    <property type="match status" value="1"/>
</dbReference>
<dbReference type="GO" id="GO:0009424">
    <property type="term" value="C:bacterial-type flagellum hook"/>
    <property type="evidence" value="ECO:0007669"/>
    <property type="project" value="TreeGrafter"/>
</dbReference>
<feature type="domain" description="Flagellar hook protein FlgE D2" evidence="8">
    <location>
        <begin position="193"/>
        <end position="321"/>
    </location>
</feature>
<sequence length="441" mass="45735">MQQKGVSMTISSSLNAGVAGLAANANRLAAISDNIANSSTYGYRRVEADFHSMVISSSGGGAYSAGGVRATTQRLVDERGSLVTTSNATDLAVRGRGYLPVAAASDVEVGNGDPQMLLTTTGSFRTDSSGYLTTQSDLVLLGWPALADGSIPTYPRDTGAGLEPVQVNVNQLTGEPTTKISLGVNLPATDTEAGSSGDAQALSVEYYDNLGISQSIQIEFTPSIPAAGSSNQWTMVLRDTAQAGAAIGEYALEFDDGRTTGGTLAAVTAVSGGGYDPATGSLIVDVEGGPVEINIGQLGDPDGLTQLSSSFAPVSIDKDGYPVGNMTSVEVDANGFVHALYDTGITRTIYQIPLVDMPNPNGMVALDQQTYATSPESGTYFLWNAGDGPTGDIVSYALEESATDVAGELTDMIQTQRAYTSNAKVIQTVDEMLQETTNIKR</sequence>
<accession>A0A1H9BZR8</accession>
<dbReference type="InterPro" id="IPR020013">
    <property type="entry name" value="Flagellar_FlgE/F/G"/>
</dbReference>
<dbReference type="EMBL" id="FOEP01000003">
    <property type="protein sequence ID" value="SEP94241.1"/>
    <property type="molecule type" value="Genomic_DNA"/>
</dbReference>
<dbReference type="SUPFAM" id="SSF117143">
    <property type="entry name" value="Flagellar hook protein flgE"/>
    <property type="match status" value="1"/>
</dbReference>
<dbReference type="Pfam" id="PF07559">
    <property type="entry name" value="FlgE_D2"/>
    <property type="match status" value="1"/>
</dbReference>
<evidence type="ECO:0000313" key="9">
    <source>
        <dbReference type="EMBL" id="SEP94241.1"/>
    </source>
</evidence>
<dbReference type="GO" id="GO:0071978">
    <property type="term" value="P:bacterial-type flagellum-dependent swarming motility"/>
    <property type="evidence" value="ECO:0007669"/>
    <property type="project" value="TreeGrafter"/>
</dbReference>
<keyword evidence="9" id="KW-0282">Flagellum</keyword>
<dbReference type="InterPro" id="IPR001444">
    <property type="entry name" value="Flag_bb_rod_N"/>
</dbReference>
<dbReference type="PANTHER" id="PTHR30435">
    <property type="entry name" value="FLAGELLAR PROTEIN"/>
    <property type="match status" value="1"/>
</dbReference>
<evidence type="ECO:0000256" key="2">
    <source>
        <dbReference type="ARBA" id="ARBA00009677"/>
    </source>
</evidence>
<keyword evidence="9" id="KW-0966">Cell projection</keyword>
<keyword evidence="4 5" id="KW-0975">Bacterial flagellum</keyword>
<reference evidence="9 10" key="1">
    <citation type="submission" date="2016-10" db="EMBL/GenBank/DDBJ databases">
        <authorList>
            <person name="de Groot N.N."/>
        </authorList>
    </citation>
    <scope>NUCLEOTIDE SEQUENCE [LARGE SCALE GENOMIC DNA]</scope>
    <source>
        <strain evidence="9 10">DSM 22007</strain>
    </source>
</reference>
<protein>
    <recommendedName>
        <fullName evidence="3 5">Flagellar hook protein FlgE</fullName>
    </recommendedName>
</protein>
<dbReference type="AlphaFoldDB" id="A0A1H9BZR8"/>
<comment type="function">
    <text evidence="5">A flexible structure which links the flagellar filament to the drive apparatus in the basal body.</text>
</comment>
<dbReference type="NCBIfam" id="TIGR03506">
    <property type="entry name" value="FlgEFG_subfam"/>
    <property type="match status" value="1"/>
</dbReference>
<keyword evidence="9" id="KW-0969">Cilium</keyword>
<evidence type="ECO:0000313" key="10">
    <source>
        <dbReference type="Proteomes" id="UP000198634"/>
    </source>
</evidence>
<evidence type="ECO:0000259" key="8">
    <source>
        <dbReference type="Pfam" id="PF07559"/>
    </source>
</evidence>
<dbReference type="InterPro" id="IPR037925">
    <property type="entry name" value="FlgE/F/G-like"/>
</dbReference>
<dbReference type="OrthoDB" id="8372879at2"/>
<dbReference type="Proteomes" id="UP000198634">
    <property type="component" value="Unassembled WGS sequence"/>
</dbReference>